<proteinExistence type="predicted"/>
<dbReference type="RefSeq" id="XP_020833125.1">
    <property type="nucleotide sequence ID" value="XM_020977466.1"/>
</dbReference>
<dbReference type="FunCoup" id="A0A6P5JFW8">
    <property type="interactions" value="78"/>
</dbReference>
<dbReference type="GO" id="GO:0015840">
    <property type="term" value="P:urea transport"/>
    <property type="evidence" value="ECO:0007669"/>
    <property type="project" value="TreeGrafter"/>
</dbReference>
<gene>
    <name evidence="3" type="primary">UPK3A</name>
</gene>
<keyword evidence="2" id="KW-1185">Reference proteome</keyword>
<keyword evidence="1" id="KW-0812">Transmembrane</keyword>
<keyword evidence="1" id="KW-1133">Transmembrane helix</keyword>
<evidence type="ECO:0000256" key="1">
    <source>
        <dbReference type="SAM" id="Phobius"/>
    </source>
</evidence>
<dbReference type="InParanoid" id="A0A6P5JFW8"/>
<dbReference type="GO" id="GO:0005886">
    <property type="term" value="C:plasma membrane"/>
    <property type="evidence" value="ECO:0007669"/>
    <property type="project" value="TreeGrafter"/>
</dbReference>
<dbReference type="PANTHER" id="PTHR15446:SF17">
    <property type="entry name" value="UROPLAKIN-3A"/>
    <property type="match status" value="1"/>
</dbReference>
<dbReference type="AlphaFoldDB" id="A0A6P5JFW8"/>
<evidence type="ECO:0000313" key="3">
    <source>
        <dbReference type="RefSeq" id="XP_020833125.1"/>
    </source>
</evidence>
<organism evidence="2 3">
    <name type="scientific">Phascolarctos cinereus</name>
    <name type="common">Koala</name>
    <dbReference type="NCBI Taxonomy" id="38626"/>
    <lineage>
        <taxon>Eukaryota</taxon>
        <taxon>Metazoa</taxon>
        <taxon>Chordata</taxon>
        <taxon>Craniata</taxon>
        <taxon>Vertebrata</taxon>
        <taxon>Euteleostomi</taxon>
        <taxon>Mammalia</taxon>
        <taxon>Metatheria</taxon>
        <taxon>Diprotodontia</taxon>
        <taxon>Phascolarctidae</taxon>
        <taxon>Phascolarctos</taxon>
    </lineage>
</organism>
<dbReference type="GO" id="GO:0006833">
    <property type="term" value="P:water transport"/>
    <property type="evidence" value="ECO:0007669"/>
    <property type="project" value="TreeGrafter"/>
</dbReference>
<reference evidence="3" key="1">
    <citation type="submission" date="2025-08" db="UniProtKB">
        <authorList>
            <consortium name="RefSeq"/>
        </authorList>
    </citation>
    <scope>IDENTIFICATION</scope>
    <source>
        <tissue evidence="3">Spleen</tissue>
    </source>
</reference>
<keyword evidence="1" id="KW-0472">Membrane</keyword>
<dbReference type="CTD" id="7380"/>
<sequence>MRGLDSLASGVSRSSSDLPSVLFASPAMDLEPQLASITFATNNPTLTTITLEKPFCMFNVSIPKNVSYQVNLYVMVNSGSIWNAAVKDNRSFPINSTFQETAGGQTAPYKAASFILPPCGDLPNLDKVGDMSKIAEIMSTYLVRVGDNTYCLLDPNFEGTCNPPLVRATEYRFKYVLVNTSSGFVEDQTLWSQPIQTNQISPYLEIDTWPGRRSGAMIVITSILSSLVFFLLLGFVAAVIFSFVSMGSSDLETQHESQISQEVVPKAQGTLETSYSSVNRRQSLDQAEVYTSKLQD</sequence>
<dbReference type="InterPro" id="IPR024831">
    <property type="entry name" value="Uroplakin-3"/>
</dbReference>
<dbReference type="KEGG" id="pcw:110201650"/>
<dbReference type="GeneID" id="110201650"/>
<dbReference type="CDD" id="cd09970">
    <property type="entry name" value="UP_IIIa"/>
    <property type="match status" value="1"/>
</dbReference>
<feature type="transmembrane region" description="Helical" evidence="1">
    <location>
        <begin position="218"/>
        <end position="244"/>
    </location>
</feature>
<dbReference type="PANTHER" id="PTHR15446">
    <property type="entry name" value="UROPLAKIN III"/>
    <property type="match status" value="1"/>
</dbReference>
<evidence type="ECO:0000313" key="2">
    <source>
        <dbReference type="Proteomes" id="UP000515140"/>
    </source>
</evidence>
<dbReference type="InterPro" id="IPR024825">
    <property type="entry name" value="Uroplakin-3a"/>
</dbReference>
<accession>A0A6P5JFW8</accession>
<name>A0A6P5JFW8_PHACI</name>
<protein>
    <submittedName>
        <fullName evidence="3">Uroplakin-3a isoform X1</fullName>
    </submittedName>
</protein>
<dbReference type="Proteomes" id="UP000515140">
    <property type="component" value="Unplaced"/>
</dbReference>